<dbReference type="SMART" id="SM00216">
    <property type="entry name" value="VWD"/>
    <property type="match status" value="1"/>
</dbReference>
<gene>
    <name evidence="6" type="ORF">MEDL_818</name>
</gene>
<protein>
    <recommendedName>
        <fullName evidence="5">VWFD domain-containing protein</fullName>
    </recommendedName>
</protein>
<accession>A0A8S3PNM6</accession>
<feature type="region of interest" description="Disordered" evidence="4">
    <location>
        <begin position="847"/>
        <end position="870"/>
    </location>
</feature>
<proteinExistence type="predicted"/>
<dbReference type="InterPro" id="IPR052749">
    <property type="entry name" value="Alpha-tectorin"/>
</dbReference>
<dbReference type="InterPro" id="IPR036084">
    <property type="entry name" value="Ser_inhib-like_sf"/>
</dbReference>
<dbReference type="Proteomes" id="UP000683360">
    <property type="component" value="Unassembled WGS sequence"/>
</dbReference>
<dbReference type="PROSITE" id="PS01186">
    <property type="entry name" value="EGF_2"/>
    <property type="match status" value="1"/>
</dbReference>
<evidence type="ECO:0000256" key="4">
    <source>
        <dbReference type="SAM" id="MobiDB-lite"/>
    </source>
</evidence>
<reference evidence="6" key="1">
    <citation type="submission" date="2021-03" db="EMBL/GenBank/DDBJ databases">
        <authorList>
            <person name="Bekaert M."/>
        </authorList>
    </citation>
    <scope>NUCLEOTIDE SEQUENCE</scope>
</reference>
<dbReference type="AlphaFoldDB" id="A0A8S3PNM6"/>
<dbReference type="Gene3D" id="2.10.25.10">
    <property type="entry name" value="Laminin"/>
    <property type="match status" value="1"/>
</dbReference>
<dbReference type="Pfam" id="PF12947">
    <property type="entry name" value="EGF_3"/>
    <property type="match status" value="1"/>
</dbReference>
<feature type="coiled-coil region" evidence="3">
    <location>
        <begin position="98"/>
        <end position="125"/>
    </location>
</feature>
<keyword evidence="2" id="KW-1015">Disulfide bond</keyword>
<dbReference type="EMBL" id="CAJPWZ010000072">
    <property type="protein sequence ID" value="CAG2185219.1"/>
    <property type="molecule type" value="Genomic_DNA"/>
</dbReference>
<keyword evidence="7" id="KW-1185">Reference proteome</keyword>
<dbReference type="InterPro" id="IPR002919">
    <property type="entry name" value="TIL_dom"/>
</dbReference>
<dbReference type="InterPro" id="IPR001846">
    <property type="entry name" value="VWF_type-D"/>
</dbReference>
<dbReference type="SMART" id="SM00181">
    <property type="entry name" value="EGF"/>
    <property type="match status" value="3"/>
</dbReference>
<evidence type="ECO:0000256" key="2">
    <source>
        <dbReference type="ARBA" id="ARBA00023157"/>
    </source>
</evidence>
<feature type="region of interest" description="Disordered" evidence="4">
    <location>
        <begin position="1"/>
        <end position="43"/>
    </location>
</feature>
<dbReference type="CDD" id="cd00053">
    <property type="entry name" value="EGF"/>
    <property type="match status" value="1"/>
</dbReference>
<dbReference type="GO" id="GO:0005509">
    <property type="term" value="F:calcium ion binding"/>
    <property type="evidence" value="ECO:0007669"/>
    <property type="project" value="InterPro"/>
</dbReference>
<sequence length="978" mass="111331">MVERNQQEGLDNIRQPQEPKRTSDTSENNIRRKRVKWPNNKSKSEWQQFDEDVDAILNTTLAGNIDRKIESMTSFIYNIGMDRFGADEKEVVRREGQKNRRESKIAKMRKDLRQLKKRYNQASEDEKPALSELRDTIRKKLKITRRAERTRKRRKKREKARAQFTSDPFQFTSRLLGKKGSGQLKATYGNASTHFINCSPSTERVDLNIYKPVMMLSETVCAMQCKSDERCMGFNYKDNSMQCNKEVKDVCHHNAECIRNICVCKSGFHGDGVKTCSKKCICEAVGDPHIHGFDGHFMTFPGRCRYTMARTTTVHDSCGFNIEIKNDNAGPSGDQDMQSSWLRSVYIQTQDHIIKFKRMRIIEVDGYLRYLPVHVSSPKGFLAIVHNGPWVILATSCGLHVKWDGDSTIKIEAPTRYIGNLTGLCGNCNGSPADDYTTKTGADESKLSPLIRDMVVGDSYLVRDKNGKPTLQECMTILVNNRCPPKIKLLVYENCGFLNYLHPRNPFRGCIDKNPRLAEALLHACAKDACHYWMLGQLFMKKLVCGYMSSFAETCARNGFKIVWRHENFCPLLCPSTMPYKPIASPCQSTCLAPKPGVCHLSYNEGCQCREGYLLSGNTCVAPKLCGCQTSAGYIPVGSTFTSLNCSEIQECQVITGKPTMITKQRIFCHEKAKCVNLEGKAQCHCNNGFTGDGIDQCIPETLPKPELSIDETINKLISYKRPPTVRNHIKTKQPNHYRKKIVTNPKSYQSIVKTTSHLNPLRSHVNPLPPVHHSKHVTTNLKPLPSTSITTNRKERISIKKPTNYRKNTKHVSRFKPLLAANKRIYKKRVISHKEPVLRKFNTRTKSGQFKTDVKPVSPKLNKRREKKQYKTRIRPASSIYIAKSKRVHSTSHNNPLLSTVSNGHEKGIKRWSNTVVKENTKSPSDYVKNPKTNRNPVVPFKNKYKLISGRPKKLKPLTTPELTDSYYSGSSTEEEW</sequence>
<organism evidence="6 7">
    <name type="scientific">Mytilus edulis</name>
    <name type="common">Blue mussel</name>
    <dbReference type="NCBI Taxonomy" id="6550"/>
    <lineage>
        <taxon>Eukaryota</taxon>
        <taxon>Metazoa</taxon>
        <taxon>Spiralia</taxon>
        <taxon>Lophotrochozoa</taxon>
        <taxon>Mollusca</taxon>
        <taxon>Bivalvia</taxon>
        <taxon>Autobranchia</taxon>
        <taxon>Pteriomorphia</taxon>
        <taxon>Mytilida</taxon>
        <taxon>Mytiloidea</taxon>
        <taxon>Mytilidae</taxon>
        <taxon>Mytilinae</taxon>
        <taxon>Mytilus</taxon>
    </lineage>
</organism>
<dbReference type="InterPro" id="IPR024731">
    <property type="entry name" value="NELL2-like_EGF"/>
</dbReference>
<dbReference type="InterPro" id="IPR001881">
    <property type="entry name" value="EGF-like_Ca-bd_dom"/>
</dbReference>
<dbReference type="InterPro" id="IPR009017">
    <property type="entry name" value="GFP"/>
</dbReference>
<dbReference type="PANTHER" id="PTHR46160:SF9">
    <property type="entry name" value="PROTEIN PRY2-RELATED"/>
    <property type="match status" value="1"/>
</dbReference>
<dbReference type="Pfam" id="PF00094">
    <property type="entry name" value="VWD"/>
    <property type="match status" value="1"/>
</dbReference>
<keyword evidence="1" id="KW-0245">EGF-like domain</keyword>
<evidence type="ECO:0000313" key="6">
    <source>
        <dbReference type="EMBL" id="CAG2185219.1"/>
    </source>
</evidence>
<dbReference type="Pfam" id="PF01826">
    <property type="entry name" value="TIL"/>
    <property type="match status" value="1"/>
</dbReference>
<feature type="compositionally biased region" description="Polar residues" evidence="4">
    <location>
        <begin position="962"/>
        <end position="978"/>
    </location>
</feature>
<dbReference type="InterPro" id="IPR000742">
    <property type="entry name" value="EGF"/>
</dbReference>
<evidence type="ECO:0000259" key="5">
    <source>
        <dbReference type="PROSITE" id="PS51233"/>
    </source>
</evidence>
<comment type="caution">
    <text evidence="6">The sequence shown here is derived from an EMBL/GenBank/DDBJ whole genome shotgun (WGS) entry which is preliminary data.</text>
</comment>
<name>A0A8S3PNM6_MYTED</name>
<evidence type="ECO:0000256" key="1">
    <source>
        <dbReference type="ARBA" id="ARBA00022536"/>
    </source>
</evidence>
<dbReference type="PROSITE" id="PS51233">
    <property type="entry name" value="VWFD"/>
    <property type="match status" value="1"/>
</dbReference>
<keyword evidence="3" id="KW-0175">Coiled coil</keyword>
<evidence type="ECO:0000313" key="7">
    <source>
        <dbReference type="Proteomes" id="UP000683360"/>
    </source>
</evidence>
<feature type="domain" description="VWFD" evidence="5">
    <location>
        <begin position="280"/>
        <end position="475"/>
    </location>
</feature>
<dbReference type="SUPFAM" id="SSF57567">
    <property type="entry name" value="Serine protease inhibitors"/>
    <property type="match status" value="1"/>
</dbReference>
<dbReference type="CDD" id="cd19941">
    <property type="entry name" value="TIL"/>
    <property type="match status" value="1"/>
</dbReference>
<evidence type="ECO:0000256" key="3">
    <source>
        <dbReference type="SAM" id="Coils"/>
    </source>
</evidence>
<dbReference type="PANTHER" id="PTHR46160">
    <property type="entry name" value="ALPHA-TECTORIN-RELATED"/>
    <property type="match status" value="1"/>
</dbReference>
<dbReference type="SMART" id="SM00179">
    <property type="entry name" value="EGF_CA"/>
    <property type="match status" value="1"/>
</dbReference>
<dbReference type="OrthoDB" id="6114226at2759"/>
<feature type="region of interest" description="Disordered" evidence="4">
    <location>
        <begin position="953"/>
        <end position="978"/>
    </location>
</feature>
<dbReference type="Gene3D" id="2.40.155.10">
    <property type="entry name" value="Green fluorescent protein"/>
    <property type="match status" value="1"/>
</dbReference>